<feature type="region of interest" description="Disordered" evidence="4">
    <location>
        <begin position="147"/>
        <end position="171"/>
    </location>
</feature>
<keyword evidence="1 3" id="KW-0343">GTPase activation</keyword>
<feature type="compositionally biased region" description="Basic and acidic residues" evidence="4">
    <location>
        <begin position="160"/>
        <end position="171"/>
    </location>
</feature>
<proteinExistence type="inferred from homology"/>
<comment type="subunit">
    <text evidence="3">Interacts with Der.</text>
</comment>
<dbReference type="Proteomes" id="UP000287410">
    <property type="component" value="Unassembled WGS sequence"/>
</dbReference>
<feature type="compositionally biased region" description="Basic and acidic residues" evidence="4">
    <location>
        <begin position="21"/>
        <end position="32"/>
    </location>
</feature>
<feature type="compositionally biased region" description="Acidic residues" evidence="4">
    <location>
        <begin position="147"/>
        <end position="159"/>
    </location>
</feature>
<comment type="function">
    <text evidence="3">A GTPase-activating protein (GAP) that modifies Der/EngA GTPase function. May play a role in ribosome biogenesis.</text>
</comment>
<evidence type="ECO:0000313" key="6">
    <source>
        <dbReference type="Proteomes" id="UP000287410"/>
    </source>
</evidence>
<comment type="similarity">
    <text evidence="3">Belongs to the YihI family.</text>
</comment>
<reference evidence="5 6" key="1">
    <citation type="journal article" date="2018" name="Front. Microbiol.">
        <title>Genome-Based Analysis Reveals the Taxonomy and Diversity of the Family Idiomarinaceae.</title>
        <authorList>
            <person name="Liu Y."/>
            <person name="Lai Q."/>
            <person name="Shao Z."/>
        </authorList>
    </citation>
    <scope>NUCLEOTIDE SEQUENCE [LARGE SCALE GENOMIC DNA]</scope>
    <source>
        <strain evidence="5 6">GBSy1</strain>
    </source>
</reference>
<dbReference type="RefSeq" id="WP_126788837.1">
    <property type="nucleotide sequence ID" value="NZ_PIPN01000002.1"/>
</dbReference>
<comment type="caution">
    <text evidence="5">The sequence shown here is derived from an EMBL/GenBank/DDBJ whole genome shotgun (WGS) entry which is preliminary data.</text>
</comment>
<evidence type="ECO:0000256" key="4">
    <source>
        <dbReference type="SAM" id="MobiDB-lite"/>
    </source>
</evidence>
<keyword evidence="2 3" id="KW-0690">Ribosome biogenesis</keyword>
<keyword evidence="6" id="KW-1185">Reference proteome</keyword>
<evidence type="ECO:0000256" key="1">
    <source>
        <dbReference type="ARBA" id="ARBA00022468"/>
    </source>
</evidence>
<gene>
    <name evidence="3" type="primary">yihI</name>
    <name evidence="5" type="ORF">CWE12_06390</name>
</gene>
<organism evidence="5 6">
    <name type="scientific">Aliidiomarina sedimenti</name>
    <dbReference type="NCBI Taxonomy" id="1933879"/>
    <lineage>
        <taxon>Bacteria</taxon>
        <taxon>Pseudomonadati</taxon>
        <taxon>Pseudomonadota</taxon>
        <taxon>Gammaproteobacteria</taxon>
        <taxon>Alteromonadales</taxon>
        <taxon>Idiomarinaceae</taxon>
        <taxon>Aliidiomarina</taxon>
    </lineage>
</organism>
<evidence type="ECO:0000256" key="2">
    <source>
        <dbReference type="ARBA" id="ARBA00022517"/>
    </source>
</evidence>
<accession>A0ABY0C0L5</accession>
<dbReference type="InterPro" id="IPR007336">
    <property type="entry name" value="YihI"/>
</dbReference>
<feature type="region of interest" description="Disordered" evidence="4">
    <location>
        <begin position="1"/>
        <end position="95"/>
    </location>
</feature>
<protein>
    <recommendedName>
        <fullName evidence="3">Der GTPase-activating protein YihI</fullName>
    </recommendedName>
</protein>
<evidence type="ECO:0000313" key="5">
    <source>
        <dbReference type="EMBL" id="RUO30861.1"/>
    </source>
</evidence>
<evidence type="ECO:0000256" key="3">
    <source>
        <dbReference type="HAMAP-Rule" id="MF_01058"/>
    </source>
</evidence>
<dbReference type="Pfam" id="PF04220">
    <property type="entry name" value="YihI"/>
    <property type="match status" value="1"/>
</dbReference>
<dbReference type="HAMAP" id="MF_01058">
    <property type="entry name" value="GAP_YihI"/>
    <property type="match status" value="1"/>
</dbReference>
<sequence>MTRRKKTRKQGPLGVKSQPKNLREHGATDNSKKPQRSKGKPAGNRHAEGAAKSPVATGESRQNDPRVGSKRKIPLNAPSPAPVTAKKATAEPLSPEQEFAALEENERLQTLLARLDDGKALSAEDQQWVDRQLTRYRALAEKLGIDLEDDDDDSDDDLEPWQRFENPKDWV</sequence>
<name>A0ABY0C0L5_9GAMM</name>
<dbReference type="NCBIfam" id="NF003560">
    <property type="entry name" value="PRK05244.1-1"/>
    <property type="match status" value="1"/>
</dbReference>
<dbReference type="EMBL" id="PIPN01000002">
    <property type="protein sequence ID" value="RUO30861.1"/>
    <property type="molecule type" value="Genomic_DNA"/>
</dbReference>